<organism evidence="1">
    <name type="scientific">Pararge aegeria</name>
    <name type="common">speckled wood butterfly</name>
    <dbReference type="NCBI Taxonomy" id="116150"/>
    <lineage>
        <taxon>Eukaryota</taxon>
        <taxon>Metazoa</taxon>
        <taxon>Ecdysozoa</taxon>
        <taxon>Arthropoda</taxon>
        <taxon>Hexapoda</taxon>
        <taxon>Insecta</taxon>
        <taxon>Pterygota</taxon>
        <taxon>Neoptera</taxon>
        <taxon>Endopterygota</taxon>
        <taxon>Lepidoptera</taxon>
        <taxon>Glossata</taxon>
        <taxon>Ditrysia</taxon>
        <taxon>Papilionoidea</taxon>
        <taxon>Nymphalidae</taxon>
        <taxon>Satyrinae</taxon>
        <taxon>Satyrini</taxon>
        <taxon>Parargina</taxon>
        <taxon>Pararge</taxon>
    </lineage>
</organism>
<protein>
    <submittedName>
        <fullName evidence="1">Uncharacterized protein</fullName>
    </submittedName>
</protein>
<sequence length="68" mass="7929">VRCVVVSNLVFDVLDSNILLISHFVQTKRCFITGDILSLILKNFHVRKLRLNIYSVRNTVYGWCIKAY</sequence>
<feature type="non-terminal residue" evidence="1">
    <location>
        <position position="1"/>
    </location>
</feature>
<name>S4PYW0_9NEOP</name>
<evidence type="ECO:0000313" key="1">
    <source>
        <dbReference type="EMBL" id="JAA89957.1"/>
    </source>
</evidence>
<reference evidence="1" key="2">
    <citation type="submission" date="2013-05" db="EMBL/GenBank/DDBJ databases">
        <authorList>
            <person name="Carter J.-M."/>
            <person name="Baker S.C."/>
            <person name="Pink R."/>
            <person name="Carter D.R.F."/>
            <person name="Collins A."/>
            <person name="Tomlin J."/>
            <person name="Gibbs M."/>
            <person name="Breuker C.J."/>
        </authorList>
    </citation>
    <scope>NUCLEOTIDE SEQUENCE</scope>
    <source>
        <tissue evidence="1">Ovary</tissue>
    </source>
</reference>
<dbReference type="EMBL" id="GAIX01002603">
    <property type="protein sequence ID" value="JAA89957.1"/>
    <property type="molecule type" value="Transcribed_RNA"/>
</dbReference>
<dbReference type="AlphaFoldDB" id="S4PYW0"/>
<accession>S4PYW0</accession>
<proteinExistence type="predicted"/>
<reference evidence="1" key="1">
    <citation type="journal article" date="2013" name="BMC Genomics">
        <title>Unscrambling butterfly oogenesis.</title>
        <authorList>
            <person name="Carter J.M."/>
            <person name="Baker S.C."/>
            <person name="Pink R."/>
            <person name="Carter D.R."/>
            <person name="Collins A."/>
            <person name="Tomlin J."/>
            <person name="Gibbs M."/>
            <person name="Breuker C.J."/>
        </authorList>
    </citation>
    <scope>NUCLEOTIDE SEQUENCE</scope>
    <source>
        <tissue evidence="1">Ovary</tissue>
    </source>
</reference>